<dbReference type="AlphaFoldDB" id="A0A0L6U8V9"/>
<reference evidence="1 2" key="1">
    <citation type="submission" date="2015-08" db="EMBL/GenBank/DDBJ databases">
        <title>Next Generation Sequencing and Analysis of the Genome of Puccinia sorghi L Schw, the Causal Agent of Maize Common Rust.</title>
        <authorList>
            <person name="Rochi L."/>
            <person name="Burguener G."/>
            <person name="Darino M."/>
            <person name="Turjanski A."/>
            <person name="Kreff E."/>
            <person name="Dieguez M.J."/>
            <person name="Sacco F."/>
        </authorList>
    </citation>
    <scope>NUCLEOTIDE SEQUENCE [LARGE SCALE GENOMIC DNA]</scope>
    <source>
        <strain evidence="1 2">RO10H11247</strain>
    </source>
</reference>
<evidence type="ECO:0000313" key="1">
    <source>
        <dbReference type="EMBL" id="KNZ44978.1"/>
    </source>
</evidence>
<evidence type="ECO:0000313" key="2">
    <source>
        <dbReference type="Proteomes" id="UP000037035"/>
    </source>
</evidence>
<organism evidence="1 2">
    <name type="scientific">Puccinia sorghi</name>
    <dbReference type="NCBI Taxonomy" id="27349"/>
    <lineage>
        <taxon>Eukaryota</taxon>
        <taxon>Fungi</taxon>
        <taxon>Dikarya</taxon>
        <taxon>Basidiomycota</taxon>
        <taxon>Pucciniomycotina</taxon>
        <taxon>Pucciniomycetes</taxon>
        <taxon>Pucciniales</taxon>
        <taxon>Pucciniaceae</taxon>
        <taxon>Puccinia</taxon>
    </lineage>
</organism>
<proteinExistence type="predicted"/>
<comment type="caution">
    <text evidence="1">The sequence shown here is derived from an EMBL/GenBank/DDBJ whole genome shotgun (WGS) entry which is preliminary data.</text>
</comment>
<dbReference type="EMBL" id="LAVV01014173">
    <property type="protein sequence ID" value="KNZ44978.1"/>
    <property type="molecule type" value="Genomic_DNA"/>
</dbReference>
<dbReference type="Proteomes" id="UP000037035">
    <property type="component" value="Unassembled WGS sequence"/>
</dbReference>
<dbReference type="VEuPathDB" id="FungiDB:VP01_8611g1"/>
<gene>
    <name evidence="1" type="ORF">VP01_8611g1</name>
</gene>
<accession>A0A0L6U8V9</accession>
<keyword evidence="2" id="KW-1185">Reference proteome</keyword>
<protein>
    <submittedName>
        <fullName evidence="1">Uncharacterized protein</fullName>
    </submittedName>
</protein>
<dbReference type="PANTHER" id="PTHR46177">
    <property type="entry name" value="INTEGRASE CATALYTIC DOMAIN-CONTAINING PROTEIN"/>
    <property type="match status" value="1"/>
</dbReference>
<dbReference type="PANTHER" id="PTHR46177:SF1">
    <property type="entry name" value="INTEGRASE CATALYTIC DOMAIN-CONTAINING PROTEIN"/>
    <property type="match status" value="1"/>
</dbReference>
<name>A0A0L6U8V9_9BASI</name>
<feature type="non-terminal residue" evidence="1">
    <location>
        <position position="111"/>
    </location>
</feature>
<sequence length="111" mass="12719">MQEDSYYTTKGSVLLIFNNIYIYPSNPEIPANFLNTDPEGIAACLLPTCKHQVFHTYCPNNIWSCNENNKFKQFLITIYGTGGIPQKLTSEYNSKTVHTSTWKIYFSNQHG</sequence>